<evidence type="ECO:0008006" key="5">
    <source>
        <dbReference type="Google" id="ProtNLM"/>
    </source>
</evidence>
<gene>
    <name evidence="2" type="ORF">BGP82_16775</name>
    <name evidence="1" type="ORF">BL240_18415</name>
</gene>
<reference evidence="1 3" key="2">
    <citation type="submission" date="2016-12" db="EMBL/GenBank/DDBJ databases">
        <title>Draft Genome Sequence of Mercury Resistant Pseudomonas DRA525.</title>
        <authorList>
            <person name="Drace K.M."/>
        </authorList>
    </citation>
    <scope>NUCLEOTIDE SEQUENCE [LARGE SCALE GENOMIC DNA]</scope>
    <source>
        <strain evidence="1 3">DRA525</strain>
    </source>
</reference>
<reference evidence="2 4" key="3">
    <citation type="submission" date="2018-03" db="EMBL/GenBank/DDBJ databases">
        <title>Draft genome of Pseudomonas putida strain KH-18-2.</title>
        <authorList>
            <person name="Yoshizawa S."/>
            <person name="Khan N.H."/>
            <person name="Nishimura M."/>
            <person name="Chiura H.X."/>
            <person name="Ogura Y."/>
            <person name="Hayashi T."/>
            <person name="Kogure K."/>
        </authorList>
    </citation>
    <scope>NUCLEOTIDE SEQUENCE [LARGE SCALE GENOMIC DNA]</scope>
    <source>
        <strain evidence="2 4">KH-18-2</strain>
    </source>
</reference>
<dbReference type="EMBL" id="CP018743">
    <property type="protein sequence ID" value="APO83310.1"/>
    <property type="molecule type" value="Genomic_DNA"/>
</dbReference>
<dbReference type="AlphaFoldDB" id="A0A1L5PT13"/>
<sequence>MSTTFNLLNHAMLNQVLHELRHGRLQRCKALGLADEDIEVLQSLPPTTLSHLAHSSIAWVEVKVDTTVLRRLIVQAERDEQNERLINRALKLGASSNIMYRCFGLDHSETALRRRVLKIETHRGRPVQLSEAQEHAVWNRWSQLRAEDPDNDPLDTMMMLAEEQQISLTLVWQQVELYGGAPC</sequence>
<evidence type="ECO:0000313" key="4">
    <source>
        <dbReference type="Proteomes" id="UP000237378"/>
    </source>
</evidence>
<organism evidence="1 3">
    <name type="scientific">Pseudomonas putida</name>
    <name type="common">Arthrobacter siderocapsulatus</name>
    <dbReference type="NCBI Taxonomy" id="303"/>
    <lineage>
        <taxon>Bacteria</taxon>
        <taxon>Pseudomonadati</taxon>
        <taxon>Pseudomonadota</taxon>
        <taxon>Gammaproteobacteria</taxon>
        <taxon>Pseudomonadales</taxon>
        <taxon>Pseudomonadaceae</taxon>
        <taxon>Pseudomonas</taxon>
    </lineage>
</organism>
<proteinExistence type="predicted"/>
<evidence type="ECO:0000313" key="2">
    <source>
        <dbReference type="EMBL" id="POG02957.1"/>
    </source>
</evidence>
<evidence type="ECO:0000313" key="1">
    <source>
        <dbReference type="EMBL" id="APO83310.1"/>
    </source>
</evidence>
<protein>
    <recommendedName>
        <fullName evidence="5">DUF2857 domain-containing protein</fullName>
    </recommendedName>
</protein>
<dbReference type="Proteomes" id="UP000237378">
    <property type="component" value="Unassembled WGS sequence"/>
</dbReference>
<evidence type="ECO:0000313" key="3">
    <source>
        <dbReference type="Proteomes" id="UP000185146"/>
    </source>
</evidence>
<dbReference type="Proteomes" id="UP000185146">
    <property type="component" value="Chromosome"/>
</dbReference>
<dbReference type="RefSeq" id="WP_075045776.1">
    <property type="nucleotide sequence ID" value="NZ_CP018743.1"/>
</dbReference>
<reference evidence="2 4" key="1">
    <citation type="submission" date="2016-08" db="EMBL/GenBank/DDBJ databases">
        <authorList>
            <person name="Seilhamer J.J."/>
        </authorList>
    </citation>
    <scope>NUCLEOTIDE SEQUENCE [LARGE SCALE GENOMIC DNA]</scope>
    <source>
        <strain evidence="2 4">KH-18-2</strain>
    </source>
</reference>
<dbReference type="Pfam" id="PF11198">
    <property type="entry name" value="DUF2857"/>
    <property type="match status" value="1"/>
</dbReference>
<dbReference type="EMBL" id="MING01000083">
    <property type="protein sequence ID" value="POG02957.1"/>
    <property type="molecule type" value="Genomic_DNA"/>
</dbReference>
<accession>A0A1L5PT13</accession>
<name>A0A1L5PT13_PSEPU</name>
<dbReference type="InterPro" id="IPR021364">
    <property type="entry name" value="DUF2857"/>
</dbReference>